<accession>A0ACB7UYU2</accession>
<reference evidence="2" key="1">
    <citation type="journal article" date="2022" name="Nat. Commun.">
        <title>Chromosome evolution and the genetic basis of agronomically important traits in greater yam.</title>
        <authorList>
            <person name="Bredeson J.V."/>
            <person name="Lyons J.B."/>
            <person name="Oniyinde I.O."/>
            <person name="Okereke N.R."/>
            <person name="Kolade O."/>
            <person name="Nnabue I."/>
            <person name="Nwadili C.O."/>
            <person name="Hribova E."/>
            <person name="Parker M."/>
            <person name="Nwogha J."/>
            <person name="Shu S."/>
            <person name="Carlson J."/>
            <person name="Kariba R."/>
            <person name="Muthemba S."/>
            <person name="Knop K."/>
            <person name="Barton G.J."/>
            <person name="Sherwood A.V."/>
            <person name="Lopez-Montes A."/>
            <person name="Asiedu R."/>
            <person name="Jamnadass R."/>
            <person name="Muchugi A."/>
            <person name="Goodstein D."/>
            <person name="Egesi C.N."/>
            <person name="Featherston J."/>
            <person name="Asfaw A."/>
            <person name="Simpson G.G."/>
            <person name="Dolezel J."/>
            <person name="Hendre P.S."/>
            <person name="Van Deynze A."/>
            <person name="Kumar P.L."/>
            <person name="Obidiegwu J.E."/>
            <person name="Bhattacharjee R."/>
            <person name="Rokhsar D.S."/>
        </authorList>
    </citation>
    <scope>NUCLEOTIDE SEQUENCE [LARGE SCALE GENOMIC DNA]</scope>
    <source>
        <strain evidence="2">cv. TDa95/00328</strain>
    </source>
</reference>
<dbReference type="EC" id="3.5.1.2" evidence="1"/>
<proteinExistence type="predicted"/>
<sequence length="148" mass="17013">MADAMPLTSDLSQHFSMRSIEKKGGISACHNLSFDIKLLFSFRFNFGRQLSLDPHRRSNCFLDELTVLKNLDCTMWLLFLACHGDVHVVEELLQEGDDVNSIDLDGRTVLHIAACKEHLEVIRLLIQWRANIDAKYRWGSMVRSIFGF</sequence>
<protein>
    <submittedName>
        <fullName evidence="1">Glutaminase protein</fullName>
        <ecNumber evidence="1">3.5.1.2</ecNumber>
    </submittedName>
</protein>
<dbReference type="Proteomes" id="UP000827976">
    <property type="component" value="Chromosome 13"/>
</dbReference>
<name>A0ACB7UYU2_DIOAL</name>
<evidence type="ECO:0000313" key="1">
    <source>
        <dbReference type="EMBL" id="KAH7666042.1"/>
    </source>
</evidence>
<keyword evidence="2" id="KW-1185">Reference proteome</keyword>
<comment type="caution">
    <text evidence="1">The sequence shown here is derived from an EMBL/GenBank/DDBJ whole genome shotgun (WGS) entry which is preliminary data.</text>
</comment>
<organism evidence="1 2">
    <name type="scientific">Dioscorea alata</name>
    <name type="common">Purple yam</name>
    <dbReference type="NCBI Taxonomy" id="55571"/>
    <lineage>
        <taxon>Eukaryota</taxon>
        <taxon>Viridiplantae</taxon>
        <taxon>Streptophyta</taxon>
        <taxon>Embryophyta</taxon>
        <taxon>Tracheophyta</taxon>
        <taxon>Spermatophyta</taxon>
        <taxon>Magnoliopsida</taxon>
        <taxon>Liliopsida</taxon>
        <taxon>Dioscoreales</taxon>
        <taxon>Dioscoreaceae</taxon>
        <taxon>Dioscorea</taxon>
    </lineage>
</organism>
<dbReference type="EMBL" id="CM037023">
    <property type="protein sequence ID" value="KAH7666042.1"/>
    <property type="molecule type" value="Genomic_DNA"/>
</dbReference>
<evidence type="ECO:0000313" key="2">
    <source>
        <dbReference type="Proteomes" id="UP000827976"/>
    </source>
</evidence>
<keyword evidence="1" id="KW-0378">Hydrolase</keyword>
<gene>
    <name evidence="1" type="ORF">IHE45_13G074800</name>
</gene>